<evidence type="ECO:0000256" key="1">
    <source>
        <dbReference type="ARBA" id="ARBA00006484"/>
    </source>
</evidence>
<dbReference type="InterPro" id="IPR002347">
    <property type="entry name" value="SDR_fam"/>
</dbReference>
<evidence type="ECO:0000313" key="2">
    <source>
        <dbReference type="EMBL" id="SVB03114.1"/>
    </source>
</evidence>
<comment type="similarity">
    <text evidence="1">Belongs to the short-chain dehydrogenases/reductases (SDR) family.</text>
</comment>
<name>A0A382AP02_9ZZZZ</name>
<dbReference type="PANTHER" id="PTHR42760">
    <property type="entry name" value="SHORT-CHAIN DEHYDROGENASES/REDUCTASES FAMILY MEMBER"/>
    <property type="match status" value="1"/>
</dbReference>
<evidence type="ECO:0008006" key="3">
    <source>
        <dbReference type="Google" id="ProtNLM"/>
    </source>
</evidence>
<dbReference type="PRINTS" id="PR00081">
    <property type="entry name" value="GDHRDH"/>
</dbReference>
<dbReference type="PRINTS" id="PR00080">
    <property type="entry name" value="SDRFAMILY"/>
</dbReference>
<dbReference type="InterPro" id="IPR036291">
    <property type="entry name" value="NAD(P)-bd_dom_sf"/>
</dbReference>
<dbReference type="AlphaFoldDB" id="A0A382AP02"/>
<accession>A0A382AP02</accession>
<dbReference type="EMBL" id="UINC01026162">
    <property type="protein sequence ID" value="SVB03114.1"/>
    <property type="molecule type" value="Genomic_DNA"/>
</dbReference>
<reference evidence="2" key="1">
    <citation type="submission" date="2018-05" db="EMBL/GenBank/DDBJ databases">
        <authorList>
            <person name="Lanie J.A."/>
            <person name="Ng W.-L."/>
            <person name="Kazmierczak K.M."/>
            <person name="Andrzejewski T.M."/>
            <person name="Davidsen T.M."/>
            <person name="Wayne K.J."/>
            <person name="Tettelin H."/>
            <person name="Glass J.I."/>
            <person name="Rusch D."/>
            <person name="Podicherti R."/>
            <person name="Tsui H.-C.T."/>
            <person name="Winkler M.E."/>
        </authorList>
    </citation>
    <scope>NUCLEOTIDE SEQUENCE</scope>
</reference>
<protein>
    <recommendedName>
        <fullName evidence="3">Short-chain dehydrogenase</fullName>
    </recommendedName>
</protein>
<organism evidence="2">
    <name type="scientific">marine metagenome</name>
    <dbReference type="NCBI Taxonomy" id="408172"/>
    <lineage>
        <taxon>unclassified sequences</taxon>
        <taxon>metagenomes</taxon>
        <taxon>ecological metagenomes</taxon>
    </lineage>
</organism>
<proteinExistence type="inferred from homology"/>
<feature type="non-terminal residue" evidence="2">
    <location>
        <position position="138"/>
    </location>
</feature>
<dbReference type="SUPFAM" id="SSF51735">
    <property type="entry name" value="NAD(P)-binding Rossmann-fold domains"/>
    <property type="match status" value="1"/>
</dbReference>
<gene>
    <name evidence="2" type="ORF">METZ01_LOCUS155968</name>
</gene>
<dbReference type="Pfam" id="PF00106">
    <property type="entry name" value="adh_short"/>
    <property type="match status" value="1"/>
</dbReference>
<dbReference type="Gene3D" id="3.40.50.720">
    <property type="entry name" value="NAD(P)-binding Rossmann-like Domain"/>
    <property type="match status" value="1"/>
</dbReference>
<sequence>MKNKVILITGTNAGIGKSIVKTLEKEKCIIIATSRKKNNNKNRKNIYYHNLDVTKEDQWKEIMHHIKKQFGKLDVLINNAGVRISGDIENTSLKLWNDIINVNLTSMFIGCKYALPLLKKSKNASIVNLASITSIRGV</sequence>
<dbReference type="GO" id="GO:0016616">
    <property type="term" value="F:oxidoreductase activity, acting on the CH-OH group of donors, NAD or NADP as acceptor"/>
    <property type="evidence" value="ECO:0007669"/>
    <property type="project" value="TreeGrafter"/>
</dbReference>